<feature type="transmembrane region" description="Helical" evidence="6">
    <location>
        <begin position="335"/>
        <end position="354"/>
    </location>
</feature>
<evidence type="ECO:0000256" key="1">
    <source>
        <dbReference type="ARBA" id="ARBA00004141"/>
    </source>
</evidence>
<feature type="domain" description="EamA" evidence="7">
    <location>
        <begin position="47"/>
        <end position="187"/>
    </location>
</feature>
<dbReference type="PANTHER" id="PTHR22911:SF6">
    <property type="entry name" value="SOLUTE CARRIER FAMILY 35 MEMBER G1"/>
    <property type="match status" value="1"/>
</dbReference>
<dbReference type="PANTHER" id="PTHR22911">
    <property type="entry name" value="ACYL-MALONYL CONDENSING ENZYME-RELATED"/>
    <property type="match status" value="1"/>
</dbReference>
<evidence type="ECO:0000256" key="3">
    <source>
        <dbReference type="ARBA" id="ARBA00022989"/>
    </source>
</evidence>
<keyword evidence="9" id="KW-1185">Reference proteome</keyword>
<dbReference type="InterPro" id="IPR000620">
    <property type="entry name" value="EamA_dom"/>
</dbReference>
<feature type="transmembrane region" description="Helical" evidence="6">
    <location>
        <begin position="121"/>
        <end position="140"/>
    </location>
</feature>
<dbReference type="InterPro" id="IPR037185">
    <property type="entry name" value="EmrE-like"/>
</dbReference>
<dbReference type="Pfam" id="PF00892">
    <property type="entry name" value="EamA"/>
    <property type="match status" value="2"/>
</dbReference>
<evidence type="ECO:0000313" key="9">
    <source>
        <dbReference type="Proteomes" id="UP000837801"/>
    </source>
</evidence>
<gene>
    <name evidence="8" type="ORF">CLIB1423_19S02718</name>
</gene>
<feature type="transmembrane region" description="Helical" evidence="6">
    <location>
        <begin position="42"/>
        <end position="62"/>
    </location>
</feature>
<dbReference type="Proteomes" id="UP000837801">
    <property type="component" value="Unassembled WGS sequence"/>
</dbReference>
<comment type="caution">
    <text evidence="8">The sequence shown here is derived from an EMBL/GenBank/DDBJ whole genome shotgun (WGS) entry which is preliminary data.</text>
</comment>
<keyword evidence="2 6" id="KW-0812">Transmembrane</keyword>
<dbReference type="EMBL" id="CAKXYY010000019">
    <property type="protein sequence ID" value="CAH2354923.1"/>
    <property type="molecule type" value="Genomic_DNA"/>
</dbReference>
<evidence type="ECO:0000256" key="2">
    <source>
        <dbReference type="ARBA" id="ARBA00022692"/>
    </source>
</evidence>
<dbReference type="OrthoDB" id="306876at2759"/>
<evidence type="ECO:0000256" key="4">
    <source>
        <dbReference type="ARBA" id="ARBA00023136"/>
    </source>
</evidence>
<feature type="transmembrane region" description="Helical" evidence="6">
    <location>
        <begin position="248"/>
        <end position="267"/>
    </location>
</feature>
<feature type="transmembrane region" description="Helical" evidence="6">
    <location>
        <begin position="310"/>
        <end position="329"/>
    </location>
</feature>
<reference evidence="8" key="1">
    <citation type="submission" date="2022-03" db="EMBL/GenBank/DDBJ databases">
        <authorList>
            <person name="Legras J.-L."/>
            <person name="Devillers H."/>
            <person name="Grondin C."/>
        </authorList>
    </citation>
    <scope>NUCLEOTIDE SEQUENCE</scope>
    <source>
        <strain evidence="8">CLIB 1423</strain>
    </source>
</reference>
<organism evidence="8 9">
    <name type="scientific">[Candida] railenensis</name>
    <dbReference type="NCBI Taxonomy" id="45579"/>
    <lineage>
        <taxon>Eukaryota</taxon>
        <taxon>Fungi</taxon>
        <taxon>Dikarya</taxon>
        <taxon>Ascomycota</taxon>
        <taxon>Saccharomycotina</taxon>
        <taxon>Pichiomycetes</taxon>
        <taxon>Debaryomycetaceae</taxon>
        <taxon>Kurtzmaniella</taxon>
    </lineage>
</organism>
<dbReference type="GO" id="GO:0016020">
    <property type="term" value="C:membrane"/>
    <property type="evidence" value="ECO:0007669"/>
    <property type="project" value="UniProtKB-SubCell"/>
</dbReference>
<proteinExistence type="predicted"/>
<feature type="transmembrane region" description="Helical" evidence="6">
    <location>
        <begin position="82"/>
        <end position="101"/>
    </location>
</feature>
<evidence type="ECO:0000256" key="5">
    <source>
        <dbReference type="SAM" id="MobiDB-lite"/>
    </source>
</evidence>
<feature type="region of interest" description="Disordered" evidence="5">
    <location>
        <begin position="400"/>
        <end position="422"/>
    </location>
</feature>
<feature type="transmembrane region" description="Helical" evidence="6">
    <location>
        <begin position="171"/>
        <end position="188"/>
    </location>
</feature>
<feature type="domain" description="EamA" evidence="7">
    <location>
        <begin position="223"/>
        <end position="351"/>
    </location>
</feature>
<evidence type="ECO:0000256" key="6">
    <source>
        <dbReference type="SAM" id="Phobius"/>
    </source>
</evidence>
<feature type="transmembrane region" description="Helical" evidence="6">
    <location>
        <begin position="279"/>
        <end position="298"/>
    </location>
</feature>
<feature type="transmembrane region" description="Helical" evidence="6">
    <location>
        <begin position="216"/>
        <end position="236"/>
    </location>
</feature>
<evidence type="ECO:0000259" key="7">
    <source>
        <dbReference type="Pfam" id="PF00892"/>
    </source>
</evidence>
<keyword evidence="4 6" id="KW-0472">Membrane</keyword>
<protein>
    <submittedName>
        <fullName evidence="8">Probable transport protein</fullName>
    </submittedName>
</protein>
<sequence>MDHANQTSSPMEYPADSEEFDNSTYWRNAAKKSWFYRFYEKVVLPNIGCSLLILSQFFNSIMVTTCKLLVTDKDFNTPIHPVQILFVRMIITYFCCIAYMYITKSVPDYPFGPKEVRTLLVVRGIVGFFGVFGLYFSLQYLSLSDAVAITFLIPMVTAFLAWTIIHENYSLVEAVCGIVSLGGVVLIAKPNFIFGNTSETSPADESIESSSTEKRLLATGVGLIGVCGASFVYIILRKIGKRAHPLLSVSYFALTCVIFTFALLLVLPSLSFAIPQNGYQWFLFSLIGFSGFFMQFSLTAGVQREKAGRAALMSYTNMIFAIIWDLVIWGHLPGILSFLGILLIIGMAVIMIYFKPKEENITPTTDLENGTSSTAEYKNLRTSNDEEDIALQDFIITDEEEEGEDDDGANPKQHAKEVNELL</sequence>
<feature type="transmembrane region" description="Helical" evidence="6">
    <location>
        <begin position="146"/>
        <end position="164"/>
    </location>
</feature>
<name>A0A9P0QUR3_9ASCO</name>
<accession>A0A9P0QUR3</accession>
<evidence type="ECO:0000313" key="8">
    <source>
        <dbReference type="EMBL" id="CAH2354923.1"/>
    </source>
</evidence>
<keyword evidence="3 6" id="KW-1133">Transmembrane helix</keyword>
<comment type="subcellular location">
    <subcellularLocation>
        <location evidence="1">Membrane</location>
        <topology evidence="1">Multi-pass membrane protein</topology>
    </subcellularLocation>
</comment>
<dbReference type="AlphaFoldDB" id="A0A9P0QUR3"/>
<dbReference type="SUPFAM" id="SSF103481">
    <property type="entry name" value="Multidrug resistance efflux transporter EmrE"/>
    <property type="match status" value="2"/>
</dbReference>